<dbReference type="RefSeq" id="WP_002947253.1">
    <property type="nucleotide sequence ID" value="NZ_ACVQ01000013.1"/>
</dbReference>
<comment type="caution">
    <text evidence="1">The sequence shown here is derived from an EMBL/GenBank/DDBJ whole genome shotgun (WGS) entry which is preliminary data.</text>
</comment>
<accession>C6RE40</accession>
<dbReference type="AlphaFoldDB" id="C6RE40"/>
<organism evidence="1 2">
    <name type="scientific">Campylobacter showae RM3277</name>
    <dbReference type="NCBI Taxonomy" id="553219"/>
    <lineage>
        <taxon>Bacteria</taxon>
        <taxon>Pseudomonadati</taxon>
        <taxon>Campylobacterota</taxon>
        <taxon>Epsilonproteobacteria</taxon>
        <taxon>Campylobacterales</taxon>
        <taxon>Campylobacteraceae</taxon>
        <taxon>Campylobacter</taxon>
    </lineage>
</organism>
<dbReference type="Proteomes" id="UP000003107">
    <property type="component" value="Unassembled WGS sequence"/>
</dbReference>
<dbReference type="EMBL" id="ACVQ01000013">
    <property type="protein sequence ID" value="EET80216.1"/>
    <property type="molecule type" value="Genomic_DNA"/>
</dbReference>
<reference evidence="1 2" key="1">
    <citation type="submission" date="2009-07" db="EMBL/GenBank/DDBJ databases">
        <authorList>
            <person name="Madupu R."/>
            <person name="Sebastian Y."/>
            <person name="Durkin A.S."/>
            <person name="Torralba M."/>
            <person name="Methe B."/>
            <person name="Sutton G.G."/>
            <person name="Strausberg R.L."/>
            <person name="Nelson K.E."/>
        </authorList>
    </citation>
    <scope>NUCLEOTIDE SEQUENCE [LARGE SCALE GENOMIC DNA]</scope>
    <source>
        <strain evidence="1 2">RM3277</strain>
    </source>
</reference>
<keyword evidence="2" id="KW-1185">Reference proteome</keyword>
<protein>
    <submittedName>
        <fullName evidence="1">Uncharacterized protein</fullName>
    </submittedName>
</protein>
<proteinExistence type="predicted"/>
<name>C6RE40_9BACT</name>
<sequence>MLLEVYSKEHRDAPAFTAERCLWSGLERELLELFDAGEALKLYRKTKRFDANLGFFVENNIAEYRRDGKPSYKEFTSVRTGKKETTFEK</sequence>
<evidence type="ECO:0000313" key="1">
    <source>
        <dbReference type="EMBL" id="EET80216.1"/>
    </source>
</evidence>
<evidence type="ECO:0000313" key="2">
    <source>
        <dbReference type="Proteomes" id="UP000003107"/>
    </source>
</evidence>
<gene>
    <name evidence="1" type="ORF">CAMSH0001_1932</name>
</gene>
<dbReference type="OrthoDB" id="9825994at2"/>
<dbReference type="GeneID" id="60989651"/>
<dbReference type="STRING" id="553219.CAMSH0001_1932"/>